<dbReference type="GO" id="GO:0017006">
    <property type="term" value="P:protein-tetrapyrrole linkage"/>
    <property type="evidence" value="ECO:0007669"/>
    <property type="project" value="UniProtKB-UniRule"/>
</dbReference>
<reference evidence="4 5" key="1">
    <citation type="submission" date="2016-11" db="EMBL/GenBank/DDBJ databases">
        <title>Complete genome sequence of thermophilic cyanobacteria strain Synechococcus sp. PCC6715.</title>
        <authorList>
            <person name="Tang J."/>
            <person name="Daroch M."/>
            <person name="Liang Y."/>
            <person name="Jiang D."/>
            <person name="Shah M."/>
        </authorList>
    </citation>
    <scope>NUCLEOTIDE SEQUENCE [LARGE SCALE GENOMIC DNA]</scope>
    <source>
        <strain evidence="4 5">PCC 6715</strain>
    </source>
</reference>
<evidence type="ECO:0000313" key="5">
    <source>
        <dbReference type="Proteomes" id="UP000231057"/>
    </source>
</evidence>
<dbReference type="HAMAP" id="MF_01460">
    <property type="entry name" value="Chrphore_lyase_CpxT"/>
    <property type="match status" value="1"/>
</dbReference>
<dbReference type="Gene3D" id="2.40.128.590">
    <property type="entry name" value="CpcT/CpeT domain"/>
    <property type="match status" value="1"/>
</dbReference>
<keyword evidence="2 3" id="KW-0456">Lyase</keyword>
<dbReference type="Proteomes" id="UP000231057">
    <property type="component" value="Chromosome"/>
</dbReference>
<protein>
    <recommendedName>
        <fullName evidence="3">Chromophore lyase CpcT/CpeT</fullName>
        <ecNumber evidence="3">4.-.-.-</ecNumber>
    </recommendedName>
</protein>
<gene>
    <name evidence="3" type="primary">cpcT</name>
    <name evidence="4" type="ORF">BRW62_05685</name>
</gene>
<dbReference type="Pfam" id="PF06206">
    <property type="entry name" value="CpeT"/>
    <property type="match status" value="1"/>
</dbReference>
<dbReference type="AlphaFoldDB" id="A0A2D2Q1E0"/>
<dbReference type="InterPro" id="IPR010404">
    <property type="entry name" value="CpcT/CpeT"/>
</dbReference>
<keyword evidence="5" id="KW-1185">Reference proteome</keyword>
<dbReference type="EMBL" id="CP018092">
    <property type="protein sequence ID" value="ATS18330.1"/>
    <property type="molecule type" value="Genomic_DNA"/>
</dbReference>
<dbReference type="PANTHER" id="PTHR35137:SF1">
    <property type="entry name" value="CHROMOPHORE LYASE CRL, CHLOROPLASTIC"/>
    <property type="match status" value="1"/>
</dbReference>
<dbReference type="GO" id="GO:0016829">
    <property type="term" value="F:lyase activity"/>
    <property type="evidence" value="ECO:0007669"/>
    <property type="project" value="UniProtKB-KW"/>
</dbReference>
<comment type="function">
    <text evidence="3">Covalently attaches a chromophore to Cys residue(s) of phycobiliproteins.</text>
</comment>
<evidence type="ECO:0000256" key="1">
    <source>
        <dbReference type="ARBA" id="ARBA00008206"/>
    </source>
</evidence>
<organism evidence="4 5">
    <name type="scientific">Parathermosynechococcus lividus PCC 6715</name>
    <dbReference type="NCBI Taxonomy" id="1917166"/>
    <lineage>
        <taxon>Bacteria</taxon>
        <taxon>Bacillati</taxon>
        <taxon>Cyanobacteriota</taxon>
        <taxon>Cyanophyceae</taxon>
        <taxon>Acaryochloridales</taxon>
        <taxon>Thermosynechococcaceae</taxon>
        <taxon>Parathermosynechococcus</taxon>
    </lineage>
</organism>
<sequence length="196" mass="22454">MSHATDVLTLGRWMAADFSNQAQAFENPPFYAHIRVCMRPLPRGVLEGIGLYVEQAYDYLLGVPYRTRVLELLPARDHIVIKNYVLKDEKRFFGAARDRQRLAQLSADDLELLCGCNMLTYWTGHSFRGEVEPGKACKVVRKGRDTYLDSTFEIDGDRFISHDRGRDPNTDEHVWGSVAGPFHFVRWQSFAEEVVA</sequence>
<comment type="similarity">
    <text evidence="1 3">Belongs to the CpcT/CpeT biliprotein lyase family.</text>
</comment>
<proteinExistence type="inferred from homology"/>
<dbReference type="RefSeq" id="WP_099798673.1">
    <property type="nucleotide sequence ID" value="NZ_CP018092.1"/>
</dbReference>
<evidence type="ECO:0000313" key="4">
    <source>
        <dbReference type="EMBL" id="ATS18330.1"/>
    </source>
</evidence>
<dbReference type="EC" id="4.-.-.-" evidence="3"/>
<name>A0A2D2Q1E0_PARLV</name>
<accession>A0A2D2Q1E0</accession>
<reference evidence="5" key="2">
    <citation type="journal article" date="2022" name="Front. Microbiol.">
        <title>Comparative Genomic Analysis Revealed Distinct Molecular Components and Organization of CO2-Concentrating Mechanism in Thermophilic Cyanobacteria.</title>
        <authorList>
            <person name="Tang J."/>
            <person name="Zhou H."/>
            <person name="Yao D."/>
            <person name="Riaz S."/>
            <person name="You D."/>
            <person name="Klepacz-Smolka A."/>
            <person name="Daroch M."/>
        </authorList>
    </citation>
    <scope>NUCLEOTIDE SEQUENCE [LARGE SCALE GENOMIC DNA]</scope>
    <source>
        <strain evidence="5">PCC 6715</strain>
    </source>
</reference>
<dbReference type="InterPro" id="IPR038672">
    <property type="entry name" value="CpcT/CpeT_sf"/>
</dbReference>
<evidence type="ECO:0000256" key="2">
    <source>
        <dbReference type="ARBA" id="ARBA00023239"/>
    </source>
</evidence>
<dbReference type="OrthoDB" id="509174at2"/>
<evidence type="ECO:0000256" key="3">
    <source>
        <dbReference type="HAMAP-Rule" id="MF_01460"/>
    </source>
</evidence>
<dbReference type="KEGG" id="slw:BRW62_05685"/>
<dbReference type="CDD" id="cd16338">
    <property type="entry name" value="CpcT"/>
    <property type="match status" value="1"/>
</dbReference>
<dbReference type="PANTHER" id="PTHR35137">
    <property type="entry name" value="CHROMOPHORE LYASE CRL, CHLOROPLASTIC"/>
    <property type="match status" value="1"/>
</dbReference>